<dbReference type="GO" id="GO:0016114">
    <property type="term" value="P:terpenoid biosynthetic process"/>
    <property type="evidence" value="ECO:0007669"/>
    <property type="project" value="UniProtKB-ARBA"/>
</dbReference>
<dbReference type="InterPro" id="IPR033749">
    <property type="entry name" value="Polyprenyl_synt_CS"/>
</dbReference>
<dbReference type="NCBIfam" id="NF045485">
    <property type="entry name" value="FPPsyn"/>
    <property type="match status" value="1"/>
</dbReference>
<dbReference type="FunFam" id="1.10.600.10:FF:000001">
    <property type="entry name" value="Geranylgeranyl diphosphate synthase"/>
    <property type="match status" value="1"/>
</dbReference>
<reference evidence="8 9" key="1">
    <citation type="submission" date="2016-12" db="EMBL/GenBank/DDBJ databases">
        <authorList>
            <person name="Song W.-J."/>
            <person name="Kurnit D.M."/>
        </authorList>
    </citation>
    <scope>NUCLEOTIDE SEQUENCE [LARGE SCALE GENOMIC DNA]</scope>
    <source>
        <strain evidence="8 9">DSM 18488</strain>
    </source>
</reference>
<keyword evidence="5" id="KW-0460">Magnesium</keyword>
<dbReference type="InterPro" id="IPR000092">
    <property type="entry name" value="Polyprenyl_synt"/>
</dbReference>
<evidence type="ECO:0000256" key="3">
    <source>
        <dbReference type="ARBA" id="ARBA00022679"/>
    </source>
</evidence>
<dbReference type="PROSITE" id="PS00723">
    <property type="entry name" value="POLYPRENYL_SYNTHASE_1"/>
    <property type="match status" value="1"/>
</dbReference>
<dbReference type="Pfam" id="PF00348">
    <property type="entry name" value="polyprenyl_synt"/>
    <property type="match status" value="1"/>
</dbReference>
<gene>
    <name evidence="8" type="ORF">SAMN02745220_03472</name>
</gene>
<keyword evidence="9" id="KW-1185">Reference proteome</keyword>
<dbReference type="RefSeq" id="WP_073614936.1">
    <property type="nucleotide sequence ID" value="NZ_FRFE01000019.1"/>
</dbReference>
<dbReference type="OrthoDB" id="9805316at2"/>
<evidence type="ECO:0000256" key="1">
    <source>
        <dbReference type="ARBA" id="ARBA00001946"/>
    </source>
</evidence>
<dbReference type="Gene3D" id="1.10.600.10">
    <property type="entry name" value="Farnesyl Diphosphate Synthase"/>
    <property type="match status" value="1"/>
</dbReference>
<keyword evidence="4" id="KW-0479">Metal-binding</keyword>
<evidence type="ECO:0000256" key="4">
    <source>
        <dbReference type="ARBA" id="ARBA00022723"/>
    </source>
</evidence>
<dbReference type="PANTHER" id="PTHR43281">
    <property type="entry name" value="FARNESYL DIPHOSPHATE SYNTHASE"/>
    <property type="match status" value="1"/>
</dbReference>
<dbReference type="GO" id="GO:0046872">
    <property type="term" value="F:metal ion binding"/>
    <property type="evidence" value="ECO:0007669"/>
    <property type="project" value="UniProtKB-KW"/>
</dbReference>
<dbReference type="CDD" id="cd00685">
    <property type="entry name" value="Trans_IPPS_HT"/>
    <property type="match status" value="1"/>
</dbReference>
<dbReference type="SFLD" id="SFLDG01017">
    <property type="entry name" value="Polyprenyl_Transferase_Like"/>
    <property type="match status" value="1"/>
</dbReference>
<dbReference type="SFLD" id="SFLDS00005">
    <property type="entry name" value="Isoprenoid_Synthase_Type_I"/>
    <property type="match status" value="1"/>
</dbReference>
<comment type="similarity">
    <text evidence="2 7">Belongs to the FPP/GGPP synthase family.</text>
</comment>
<dbReference type="EMBL" id="FRFE01000019">
    <property type="protein sequence ID" value="SHO50466.1"/>
    <property type="molecule type" value="Genomic_DNA"/>
</dbReference>
<dbReference type="STRING" id="1121416.SAMN02745220_03472"/>
<accession>A0A1M7YD15</accession>
<evidence type="ECO:0000256" key="6">
    <source>
        <dbReference type="ARBA" id="ARBA00023229"/>
    </source>
</evidence>
<comment type="cofactor">
    <cofactor evidence="1">
        <name>Mg(2+)</name>
        <dbReference type="ChEBI" id="CHEBI:18420"/>
    </cofactor>
</comment>
<dbReference type="InterPro" id="IPR008949">
    <property type="entry name" value="Isoprenoid_synthase_dom_sf"/>
</dbReference>
<dbReference type="PROSITE" id="PS00444">
    <property type="entry name" value="POLYPRENYL_SYNTHASE_2"/>
    <property type="match status" value="1"/>
</dbReference>
<dbReference type="SUPFAM" id="SSF48576">
    <property type="entry name" value="Terpenoid synthases"/>
    <property type="match status" value="1"/>
</dbReference>
<protein>
    <submittedName>
        <fullName evidence="8">Farnesyl-diphosphate synthase</fullName>
    </submittedName>
</protein>
<dbReference type="PANTHER" id="PTHR43281:SF1">
    <property type="entry name" value="FARNESYL DIPHOSPHATE SYNTHASE"/>
    <property type="match status" value="1"/>
</dbReference>
<name>A0A1M7YD15_9BACT</name>
<sequence>MNIKTYLSEQRAVVESALERFMLPAEGPFKPHIEAMRYSLFAGGKRVRPILCLAAGSAIDDSRQTYENLMPVSCALECIHTYSLIHDDLPAMDDDELRRGKPTNHVLYGEAGAILAGDGLLTFAFQLLSDDTTATLEPTSRLRIMSLIATAAGSLGMVGGQSLDIASENTEFPFETLKTIHRSKTGALITCSVQAGAVAAGANQEQFSRLTEYGDNVGLAFQIVDDLLNATATTEQLGKAAGSDVVRGKATYPGYFGIEETRRLAQEAVDRAIASLSSFDAKAEPLRAIAEYIYTRSN</sequence>
<dbReference type="Proteomes" id="UP000184603">
    <property type="component" value="Unassembled WGS sequence"/>
</dbReference>
<evidence type="ECO:0000256" key="2">
    <source>
        <dbReference type="ARBA" id="ARBA00006706"/>
    </source>
</evidence>
<dbReference type="AlphaFoldDB" id="A0A1M7YD15"/>
<evidence type="ECO:0000256" key="5">
    <source>
        <dbReference type="ARBA" id="ARBA00022842"/>
    </source>
</evidence>
<organism evidence="8 9">
    <name type="scientific">Desulfopila aestuarii DSM 18488</name>
    <dbReference type="NCBI Taxonomy" id="1121416"/>
    <lineage>
        <taxon>Bacteria</taxon>
        <taxon>Pseudomonadati</taxon>
        <taxon>Thermodesulfobacteriota</taxon>
        <taxon>Desulfobulbia</taxon>
        <taxon>Desulfobulbales</taxon>
        <taxon>Desulfocapsaceae</taxon>
        <taxon>Desulfopila</taxon>
    </lineage>
</organism>
<proteinExistence type="inferred from homology"/>
<keyword evidence="3 7" id="KW-0808">Transferase</keyword>
<dbReference type="GO" id="GO:0005737">
    <property type="term" value="C:cytoplasm"/>
    <property type="evidence" value="ECO:0007669"/>
    <property type="project" value="UniProtKB-ARBA"/>
</dbReference>
<evidence type="ECO:0000313" key="8">
    <source>
        <dbReference type="EMBL" id="SHO50466.1"/>
    </source>
</evidence>
<evidence type="ECO:0000256" key="7">
    <source>
        <dbReference type="RuleBase" id="RU004466"/>
    </source>
</evidence>
<evidence type="ECO:0000313" key="9">
    <source>
        <dbReference type="Proteomes" id="UP000184603"/>
    </source>
</evidence>
<dbReference type="InterPro" id="IPR053378">
    <property type="entry name" value="Prenyl_diphosphate_synthase"/>
</dbReference>
<dbReference type="GO" id="GO:0004659">
    <property type="term" value="F:prenyltransferase activity"/>
    <property type="evidence" value="ECO:0007669"/>
    <property type="project" value="InterPro"/>
</dbReference>
<keyword evidence="6" id="KW-0414">Isoprene biosynthesis</keyword>